<keyword evidence="2" id="KW-1185">Reference proteome</keyword>
<protein>
    <submittedName>
        <fullName evidence="1">Uncharacterized protein</fullName>
    </submittedName>
</protein>
<accession>A0ACC0E3A6</accession>
<evidence type="ECO:0000313" key="2">
    <source>
        <dbReference type="Proteomes" id="UP001060170"/>
    </source>
</evidence>
<reference evidence="2" key="2">
    <citation type="journal article" date="2018" name="Mol. Plant Microbe Interact.">
        <title>Genome sequence resources for the wheat stripe rust pathogen (Puccinia striiformis f. sp. tritici) and the barley stripe rust pathogen (Puccinia striiformis f. sp. hordei).</title>
        <authorList>
            <person name="Xia C."/>
            <person name="Wang M."/>
            <person name="Yin C."/>
            <person name="Cornejo O.E."/>
            <person name="Hulbert S.H."/>
            <person name="Chen X."/>
        </authorList>
    </citation>
    <scope>NUCLEOTIDE SEQUENCE [LARGE SCALE GENOMIC DNA]</scope>
    <source>
        <strain evidence="2">93-210</strain>
    </source>
</reference>
<comment type="caution">
    <text evidence="1">The sequence shown here is derived from an EMBL/GenBank/DDBJ whole genome shotgun (WGS) entry which is preliminary data.</text>
</comment>
<dbReference type="EMBL" id="CM045875">
    <property type="protein sequence ID" value="KAI7944112.1"/>
    <property type="molecule type" value="Genomic_DNA"/>
</dbReference>
<dbReference type="Proteomes" id="UP001060170">
    <property type="component" value="Chromosome 11"/>
</dbReference>
<organism evidence="1 2">
    <name type="scientific">Puccinia striiformis f. sp. tritici</name>
    <dbReference type="NCBI Taxonomy" id="168172"/>
    <lineage>
        <taxon>Eukaryota</taxon>
        <taxon>Fungi</taxon>
        <taxon>Dikarya</taxon>
        <taxon>Basidiomycota</taxon>
        <taxon>Pucciniomycotina</taxon>
        <taxon>Pucciniomycetes</taxon>
        <taxon>Pucciniales</taxon>
        <taxon>Pucciniaceae</taxon>
        <taxon>Puccinia</taxon>
    </lineage>
</organism>
<evidence type="ECO:0000313" key="1">
    <source>
        <dbReference type="EMBL" id="KAI7944112.1"/>
    </source>
</evidence>
<proteinExistence type="predicted"/>
<name>A0ACC0E3A6_9BASI</name>
<reference evidence="1 2" key="3">
    <citation type="journal article" date="2022" name="Microbiol. Spectr.">
        <title>Folding features and dynamics of 3D genome architecture in plant fungal pathogens.</title>
        <authorList>
            <person name="Xia C."/>
        </authorList>
    </citation>
    <scope>NUCLEOTIDE SEQUENCE [LARGE SCALE GENOMIC DNA]</scope>
    <source>
        <strain evidence="1 2">93-210</strain>
    </source>
</reference>
<reference evidence="2" key="1">
    <citation type="journal article" date="2018" name="BMC Genomics">
        <title>Genomic insights into host adaptation between the wheat stripe rust pathogen (Puccinia striiformis f. sp. tritici) and the barley stripe rust pathogen (Puccinia striiformis f. sp. hordei).</title>
        <authorList>
            <person name="Xia C."/>
            <person name="Wang M."/>
            <person name="Yin C."/>
            <person name="Cornejo O.E."/>
            <person name="Hulbert S.H."/>
            <person name="Chen X."/>
        </authorList>
    </citation>
    <scope>NUCLEOTIDE SEQUENCE [LARGE SCALE GENOMIC DNA]</scope>
    <source>
        <strain evidence="2">93-210</strain>
    </source>
</reference>
<gene>
    <name evidence="1" type="ORF">MJO28_011640</name>
</gene>
<sequence length="724" mass="81096">MSYELFNGDCKITTTGANLEEANAADKAGETSINLEEANAINEAAETGTSINLEEADPLDKAAETGASNNNEKAEESVEETEDSFEDTDELVCGAILFKKSGSTRKPIRKFATQDLVAWLARLFCRENIEEALEQTARKSQSAYDDSLEMLDIHDSPVWQDFCGADGKQFTANSGNVTFSMFTDGINPHGNRVGGKHISVTFIIMVCLSLPVALRYRPENIFLVGIAPGPREPSLEQTNFILKPVVDQLRMCWSPGVYLSKTLQRPKGRLVSAALLPFFADLPALRRSLGFASHSAKRMCSSCLLPKSEINNIDPKTWPLRTLEEHRTWAKKSQEAKSIDERLEILDDHGVRYLILLELPYWNIVDYHVVDSMHNLLLGLPKWHCQRFWLMADKDDEPKPGVLSSKELRDLEEAAESDLPQNLASNLSQLHTKKGARASKKGAQASKHTDADAEEQVAFRDLLLGSSTDLSDAEFVPNVASAEWGGEWVPPSEGKIVFDRTALSHINSLLPEIHIPTWIKRAIPVLGKASFGRLKADEWRNLFTLQLLLILPTYWNNGDPASQSLLHNFSNLVSLVTLALKRSMNHSSIEQYRHHIHRYIESSLLLFPDVTLAPNHHMAFHLADCLKKFGPCRAWWSFSMERLMAQVLKSSGNNRLGELEITCQTNYGRMSNLRSLLENKFPPSVEPVICQIKALYDPIPFTPQTQKKNPTTALANHLFKQLVD</sequence>